<protein>
    <submittedName>
        <fullName evidence="2">Uncharacterized protein</fullName>
    </submittedName>
</protein>
<name>H6BQE8_EXODN</name>
<evidence type="ECO:0000313" key="2">
    <source>
        <dbReference type="EMBL" id="EHY54541.1"/>
    </source>
</evidence>
<dbReference type="HOGENOM" id="CLU_2061487_0_0_1"/>
<evidence type="ECO:0000313" key="3">
    <source>
        <dbReference type="Proteomes" id="UP000007304"/>
    </source>
</evidence>
<keyword evidence="3" id="KW-1185">Reference proteome</keyword>
<proteinExistence type="predicted"/>
<feature type="compositionally biased region" description="Basic and acidic residues" evidence="1">
    <location>
        <begin position="85"/>
        <end position="96"/>
    </location>
</feature>
<dbReference type="AlphaFoldDB" id="H6BQE8"/>
<evidence type="ECO:0000256" key="1">
    <source>
        <dbReference type="SAM" id="MobiDB-lite"/>
    </source>
</evidence>
<gene>
    <name evidence="2" type="ORF">HMPREF1120_02709</name>
</gene>
<dbReference type="VEuPathDB" id="FungiDB:HMPREF1120_02709"/>
<dbReference type="RefSeq" id="XP_009155002.1">
    <property type="nucleotide sequence ID" value="XM_009156754.1"/>
</dbReference>
<dbReference type="InParanoid" id="H6BQE8"/>
<dbReference type="EMBL" id="JH226131">
    <property type="protein sequence ID" value="EHY54541.1"/>
    <property type="molecule type" value="Genomic_DNA"/>
</dbReference>
<accession>H6BQE8</accession>
<reference evidence="2" key="1">
    <citation type="submission" date="2011-07" db="EMBL/GenBank/DDBJ databases">
        <title>The Genome Sequence of Exophiala (Wangiella) dermatitidis NIH/UT8656.</title>
        <authorList>
            <consortium name="The Broad Institute Genome Sequencing Platform"/>
            <person name="Cuomo C."/>
            <person name="Wang Z."/>
            <person name="Hunicke-Smith S."/>
            <person name="Szanislo P.J."/>
            <person name="Earl A."/>
            <person name="Young S.K."/>
            <person name="Zeng Q."/>
            <person name="Gargeya S."/>
            <person name="Fitzgerald M."/>
            <person name="Haas B."/>
            <person name="Abouelleil A."/>
            <person name="Alvarado L."/>
            <person name="Arachchi H.M."/>
            <person name="Berlin A."/>
            <person name="Brown A."/>
            <person name="Chapman S.B."/>
            <person name="Chen Z."/>
            <person name="Dunbar C."/>
            <person name="Freedman E."/>
            <person name="Gearin G."/>
            <person name="Gellesch M."/>
            <person name="Goldberg J."/>
            <person name="Griggs A."/>
            <person name="Gujja S."/>
            <person name="Heiman D."/>
            <person name="Howarth C."/>
            <person name="Larson L."/>
            <person name="Lui A."/>
            <person name="MacDonald P.J.P."/>
            <person name="Montmayeur A."/>
            <person name="Murphy C."/>
            <person name="Neiman D."/>
            <person name="Pearson M."/>
            <person name="Priest M."/>
            <person name="Roberts A."/>
            <person name="Saif S."/>
            <person name="Shea T."/>
            <person name="Shenoy N."/>
            <person name="Sisk P."/>
            <person name="Stolte C."/>
            <person name="Sykes S."/>
            <person name="Wortman J."/>
            <person name="Nusbaum C."/>
            <person name="Birren B."/>
        </authorList>
    </citation>
    <scope>NUCLEOTIDE SEQUENCE</scope>
    <source>
        <strain evidence="2">NIH/UT8656</strain>
    </source>
</reference>
<dbReference type="GeneID" id="20307348"/>
<sequence>MILVQTGMSNGTARLRSEPLFASVSKPREMAPLVHSHRNHLSQRSDNGQITQPAEEISINEPGWSTVGQAVHEDRQKALPGNHEGAGEPEHAHEAKVALSNSISRSRRNGWRVSLTLSS</sequence>
<dbReference type="Proteomes" id="UP000007304">
    <property type="component" value="Unassembled WGS sequence"/>
</dbReference>
<feature type="region of interest" description="Disordered" evidence="1">
    <location>
        <begin position="75"/>
        <end position="119"/>
    </location>
</feature>
<organism evidence="2 3">
    <name type="scientific">Exophiala dermatitidis (strain ATCC 34100 / CBS 525.76 / NIH/UT8656)</name>
    <name type="common">Black yeast</name>
    <name type="synonym">Wangiella dermatitidis</name>
    <dbReference type="NCBI Taxonomy" id="858893"/>
    <lineage>
        <taxon>Eukaryota</taxon>
        <taxon>Fungi</taxon>
        <taxon>Dikarya</taxon>
        <taxon>Ascomycota</taxon>
        <taxon>Pezizomycotina</taxon>
        <taxon>Eurotiomycetes</taxon>
        <taxon>Chaetothyriomycetidae</taxon>
        <taxon>Chaetothyriales</taxon>
        <taxon>Herpotrichiellaceae</taxon>
        <taxon>Exophiala</taxon>
    </lineage>
</organism>